<organism evidence="1">
    <name type="scientific">uncultured Friedmanniella sp</name>
    <dbReference type="NCBI Taxonomy" id="335381"/>
    <lineage>
        <taxon>Bacteria</taxon>
        <taxon>Bacillati</taxon>
        <taxon>Actinomycetota</taxon>
        <taxon>Actinomycetes</taxon>
        <taxon>Propionibacteriales</taxon>
        <taxon>Nocardioidaceae</taxon>
        <taxon>Friedmanniella</taxon>
        <taxon>environmental samples</taxon>
    </lineage>
</organism>
<protein>
    <submittedName>
        <fullName evidence="1">Uncharacterized protein</fullName>
    </submittedName>
</protein>
<sequence length="40" mass="4322">MHASCCWAEGVFIVATTIWGLREDGSAYMVVQGEGRVHPG</sequence>
<accession>A0A6J4KVH2</accession>
<reference evidence="1" key="1">
    <citation type="submission" date="2020-02" db="EMBL/GenBank/DDBJ databases">
        <authorList>
            <person name="Meier V. D."/>
        </authorList>
    </citation>
    <scope>NUCLEOTIDE SEQUENCE</scope>
    <source>
        <strain evidence="1">AVDCRST_MAG48</strain>
    </source>
</reference>
<dbReference type="EMBL" id="CADCTS010000340">
    <property type="protein sequence ID" value="CAA9316144.1"/>
    <property type="molecule type" value="Genomic_DNA"/>
</dbReference>
<name>A0A6J4KVH2_9ACTN</name>
<proteinExistence type="predicted"/>
<dbReference type="AlphaFoldDB" id="A0A6J4KVH2"/>
<gene>
    <name evidence="1" type="ORF">AVDCRST_MAG48-2370</name>
</gene>
<evidence type="ECO:0000313" key="1">
    <source>
        <dbReference type="EMBL" id="CAA9316144.1"/>
    </source>
</evidence>